<keyword evidence="2" id="KW-1185">Reference proteome</keyword>
<evidence type="ECO:0000313" key="1">
    <source>
        <dbReference type="EMBL" id="TXE10457.1"/>
    </source>
</evidence>
<dbReference type="AlphaFoldDB" id="A0A5C7APY9"/>
<gene>
    <name evidence="1" type="ORF">ES711_00665</name>
</gene>
<proteinExistence type="predicted"/>
<protein>
    <submittedName>
        <fullName evidence="1">Uncharacterized protein</fullName>
    </submittedName>
</protein>
<sequence>MKKFEIHKYAYSDKNTEELQFNLAFYNSRLVLLMEELDFFRHLLGSNIFDPKTPNLFEDIELFKKRIDAHEKQTASLTTAVEKQYKEVQLKVECDELSCDNYFLKQYHDTELELVTFLNNTSELKSDMMEYTKGLIR</sequence>
<dbReference type="Proteomes" id="UP000321734">
    <property type="component" value="Unassembled WGS sequence"/>
</dbReference>
<comment type="caution">
    <text evidence="1">The sequence shown here is derived from an EMBL/GenBank/DDBJ whole genome shotgun (WGS) entry which is preliminary data.</text>
</comment>
<dbReference type="EMBL" id="VORX01000001">
    <property type="protein sequence ID" value="TXE10457.1"/>
    <property type="molecule type" value="Genomic_DNA"/>
</dbReference>
<dbReference type="OrthoDB" id="1442351at2"/>
<evidence type="ECO:0000313" key="2">
    <source>
        <dbReference type="Proteomes" id="UP000321734"/>
    </source>
</evidence>
<dbReference type="RefSeq" id="WP_146888501.1">
    <property type="nucleotide sequence ID" value="NZ_VORX01000001.1"/>
</dbReference>
<organism evidence="1 2">
    <name type="scientific">Gelidibacter salicanalis</name>
    <dbReference type="NCBI Taxonomy" id="291193"/>
    <lineage>
        <taxon>Bacteria</taxon>
        <taxon>Pseudomonadati</taxon>
        <taxon>Bacteroidota</taxon>
        <taxon>Flavobacteriia</taxon>
        <taxon>Flavobacteriales</taxon>
        <taxon>Flavobacteriaceae</taxon>
        <taxon>Gelidibacter</taxon>
    </lineage>
</organism>
<accession>A0A5C7APY9</accession>
<name>A0A5C7APY9_9FLAO</name>
<reference evidence="1 2" key="1">
    <citation type="submission" date="2019-08" db="EMBL/GenBank/DDBJ databases">
        <title>Genome sequence of Gelidibacter salicanalis IC162T.</title>
        <authorList>
            <person name="Bowman J.P."/>
        </authorList>
    </citation>
    <scope>NUCLEOTIDE SEQUENCE [LARGE SCALE GENOMIC DNA]</scope>
    <source>
        <strain evidence="1 2">IC162</strain>
    </source>
</reference>